<keyword evidence="1" id="KW-0472">Membrane</keyword>
<proteinExistence type="predicted"/>
<name>A0A2K2HEJ0_9BACT</name>
<evidence type="ECO:0000256" key="1">
    <source>
        <dbReference type="SAM" id="Phobius"/>
    </source>
</evidence>
<feature type="transmembrane region" description="Helical" evidence="1">
    <location>
        <begin position="20"/>
        <end position="40"/>
    </location>
</feature>
<keyword evidence="1" id="KW-0812">Transmembrane</keyword>
<dbReference type="Proteomes" id="UP000236340">
    <property type="component" value="Unassembled WGS sequence"/>
</dbReference>
<dbReference type="InterPro" id="IPR002829">
    <property type="entry name" value="DUF116"/>
</dbReference>
<protein>
    <recommendedName>
        <fullName evidence="4">DUF116 domain-containing protein</fullName>
    </recommendedName>
</protein>
<gene>
    <name evidence="2" type="ORF">C2E25_00300</name>
</gene>
<reference evidence="2 3" key="1">
    <citation type="journal article" date="2018" name="Genome Announc.">
        <title>Genome Sequence of Geothermobacter sp. HR-1 Iron Reducer from the Loihi Seamount.</title>
        <authorList>
            <person name="Smith H."/>
            <person name="Abuyen K."/>
            <person name="Tremblay J."/>
            <person name="Savalia P."/>
            <person name="Perez-Rodriguez I."/>
            <person name="Emerson D."/>
            <person name="Tully B."/>
            <person name="Amend J."/>
        </authorList>
    </citation>
    <scope>NUCLEOTIDE SEQUENCE [LARGE SCALE GENOMIC DNA]</scope>
    <source>
        <strain evidence="2 3">HR-1</strain>
    </source>
</reference>
<evidence type="ECO:0008006" key="4">
    <source>
        <dbReference type="Google" id="ProtNLM"/>
    </source>
</evidence>
<dbReference type="PANTHER" id="PTHR43801:SF1">
    <property type="entry name" value="POLYPRENYL SYNTHETASE"/>
    <property type="match status" value="1"/>
</dbReference>
<dbReference type="OrthoDB" id="9787348at2"/>
<keyword evidence="1" id="KW-1133">Transmembrane helix</keyword>
<sequence length="262" mass="28925">MRQDDLKVNQDFKPRKRLFIALLGGAGAVVLVVAFLLWWVPSVGLGNIHPALPLIFGLVLGLLSLVVVGGLALLILTLLTGRDLFFSERLRRIVIRYLFPAIINLGKLLGVDRDTLQQSFIALNNQLVRAKKLRVRPDQALILLPHCIQLFDCDIKITGDIQKCVRCGRCDISGLAEIAVERGIDIAVATGGTLARKIIVDKRPRFILAVACERDLTSGIRDSYPLPVIGVLNHRPNGPCFNTHVVLDEVRRVLGEHVVETT</sequence>
<dbReference type="Pfam" id="PF01976">
    <property type="entry name" value="DUF116"/>
    <property type="match status" value="1"/>
</dbReference>
<dbReference type="AlphaFoldDB" id="A0A2K2HEJ0"/>
<evidence type="ECO:0000313" key="2">
    <source>
        <dbReference type="EMBL" id="PNU21708.1"/>
    </source>
</evidence>
<accession>A0A2K2HEJ0</accession>
<evidence type="ECO:0000313" key="3">
    <source>
        <dbReference type="Proteomes" id="UP000236340"/>
    </source>
</evidence>
<dbReference type="EMBL" id="PPFX01000001">
    <property type="protein sequence ID" value="PNU21708.1"/>
    <property type="molecule type" value="Genomic_DNA"/>
</dbReference>
<organism evidence="2 3">
    <name type="scientific">Geothermobacter hydrogeniphilus</name>
    <dbReference type="NCBI Taxonomy" id="1969733"/>
    <lineage>
        <taxon>Bacteria</taxon>
        <taxon>Pseudomonadati</taxon>
        <taxon>Thermodesulfobacteriota</taxon>
        <taxon>Desulfuromonadia</taxon>
        <taxon>Desulfuromonadales</taxon>
        <taxon>Geothermobacteraceae</taxon>
        <taxon>Geothermobacter</taxon>
    </lineage>
</organism>
<dbReference type="PANTHER" id="PTHR43801">
    <property type="entry name" value="NUCLEOTIDE-BINDING PROTEIN-RELATED"/>
    <property type="match status" value="1"/>
</dbReference>
<feature type="transmembrane region" description="Helical" evidence="1">
    <location>
        <begin position="52"/>
        <end position="81"/>
    </location>
</feature>
<comment type="caution">
    <text evidence="2">The sequence shown here is derived from an EMBL/GenBank/DDBJ whole genome shotgun (WGS) entry which is preliminary data.</text>
</comment>